<dbReference type="InterPro" id="IPR006162">
    <property type="entry name" value="Ppantetheine_attach_site"/>
</dbReference>
<dbReference type="CDD" id="cd19542">
    <property type="entry name" value="CT_NRPS-like"/>
    <property type="match status" value="1"/>
</dbReference>
<keyword evidence="2" id="KW-0597">Phosphoprotein</keyword>
<dbReference type="GO" id="GO:0031177">
    <property type="term" value="F:phosphopantetheine binding"/>
    <property type="evidence" value="ECO:0007669"/>
    <property type="project" value="TreeGrafter"/>
</dbReference>
<dbReference type="InterPro" id="IPR009081">
    <property type="entry name" value="PP-bd_ACP"/>
</dbReference>
<dbReference type="SUPFAM" id="SSF52777">
    <property type="entry name" value="CoA-dependent acyltransferases"/>
    <property type="match status" value="4"/>
</dbReference>
<feature type="domain" description="Carrier" evidence="4">
    <location>
        <begin position="1173"/>
        <end position="1249"/>
    </location>
</feature>
<dbReference type="Gene3D" id="3.30.559.30">
    <property type="entry name" value="Nonribosomal peptide synthetase, condensation domain"/>
    <property type="match status" value="2"/>
</dbReference>
<dbReference type="FunFam" id="1.10.1200.10:FF:000005">
    <property type="entry name" value="Nonribosomal peptide synthetase 1"/>
    <property type="match status" value="2"/>
</dbReference>
<keyword evidence="1" id="KW-0596">Phosphopantetheine</keyword>
<dbReference type="Pfam" id="PF00550">
    <property type="entry name" value="PP-binding"/>
    <property type="match status" value="2"/>
</dbReference>
<evidence type="ECO:0000313" key="5">
    <source>
        <dbReference type="EMBL" id="KAJ3250598.1"/>
    </source>
</evidence>
<dbReference type="InterPro" id="IPR000873">
    <property type="entry name" value="AMP-dep_synth/lig_dom"/>
</dbReference>
<feature type="non-terminal residue" evidence="5">
    <location>
        <position position="1955"/>
    </location>
</feature>
<dbReference type="Gene3D" id="3.30.559.10">
    <property type="entry name" value="Chloramphenicol acetyltransferase-like domain"/>
    <property type="match status" value="2"/>
</dbReference>
<evidence type="ECO:0000256" key="3">
    <source>
        <dbReference type="ARBA" id="ARBA00022598"/>
    </source>
</evidence>
<dbReference type="InterPro" id="IPR036736">
    <property type="entry name" value="ACP-like_sf"/>
</dbReference>
<organism evidence="5 6">
    <name type="scientific">Boothiomyces macroporosus</name>
    <dbReference type="NCBI Taxonomy" id="261099"/>
    <lineage>
        <taxon>Eukaryota</taxon>
        <taxon>Fungi</taxon>
        <taxon>Fungi incertae sedis</taxon>
        <taxon>Chytridiomycota</taxon>
        <taxon>Chytridiomycota incertae sedis</taxon>
        <taxon>Chytridiomycetes</taxon>
        <taxon>Rhizophydiales</taxon>
        <taxon>Terramycetaceae</taxon>
        <taxon>Boothiomyces</taxon>
    </lineage>
</organism>
<dbReference type="InterPro" id="IPR020845">
    <property type="entry name" value="AMP-binding_CS"/>
</dbReference>
<dbReference type="SUPFAM" id="SSF47336">
    <property type="entry name" value="ACP-like"/>
    <property type="match status" value="2"/>
</dbReference>
<dbReference type="GO" id="GO:0005737">
    <property type="term" value="C:cytoplasm"/>
    <property type="evidence" value="ECO:0007669"/>
    <property type="project" value="TreeGrafter"/>
</dbReference>
<reference evidence="5" key="1">
    <citation type="submission" date="2020-05" db="EMBL/GenBank/DDBJ databases">
        <title>Phylogenomic resolution of chytrid fungi.</title>
        <authorList>
            <person name="Stajich J.E."/>
            <person name="Amses K."/>
            <person name="Simmons R."/>
            <person name="Seto K."/>
            <person name="Myers J."/>
            <person name="Bonds A."/>
            <person name="Quandt C.A."/>
            <person name="Barry K."/>
            <person name="Liu P."/>
            <person name="Grigoriev I."/>
            <person name="Longcore J.E."/>
            <person name="James T.Y."/>
        </authorList>
    </citation>
    <scope>NUCLEOTIDE SEQUENCE</scope>
    <source>
        <strain evidence="5">PLAUS21</strain>
    </source>
</reference>
<name>A0AAD5UC39_9FUNG</name>
<dbReference type="Pfam" id="PF00501">
    <property type="entry name" value="AMP-binding"/>
    <property type="match status" value="2"/>
</dbReference>
<evidence type="ECO:0000256" key="2">
    <source>
        <dbReference type="ARBA" id="ARBA00022553"/>
    </source>
</evidence>
<dbReference type="PROSITE" id="PS50075">
    <property type="entry name" value="CARRIER"/>
    <property type="match status" value="2"/>
</dbReference>
<evidence type="ECO:0000256" key="1">
    <source>
        <dbReference type="ARBA" id="ARBA00022450"/>
    </source>
</evidence>
<dbReference type="PANTHER" id="PTHR45527">
    <property type="entry name" value="NONRIBOSOMAL PEPTIDE SYNTHETASE"/>
    <property type="match status" value="1"/>
</dbReference>
<dbReference type="Gene3D" id="2.30.38.10">
    <property type="entry name" value="Luciferase, Domain 3"/>
    <property type="match status" value="2"/>
</dbReference>
<dbReference type="EMBL" id="JADGKB010000241">
    <property type="protein sequence ID" value="KAJ3250598.1"/>
    <property type="molecule type" value="Genomic_DNA"/>
</dbReference>
<feature type="domain" description="Carrier" evidence="4">
    <location>
        <begin position="150"/>
        <end position="226"/>
    </location>
</feature>
<evidence type="ECO:0000259" key="4">
    <source>
        <dbReference type="PROSITE" id="PS50075"/>
    </source>
</evidence>
<dbReference type="Gene3D" id="3.30.300.30">
    <property type="match status" value="2"/>
</dbReference>
<dbReference type="Gene3D" id="1.10.1200.10">
    <property type="entry name" value="ACP-like"/>
    <property type="match status" value="2"/>
</dbReference>
<dbReference type="FunFam" id="3.40.50.980:FF:000001">
    <property type="entry name" value="Non-ribosomal peptide synthetase"/>
    <property type="match status" value="2"/>
</dbReference>
<dbReference type="InterPro" id="IPR001242">
    <property type="entry name" value="Condensation_dom"/>
</dbReference>
<keyword evidence="3" id="KW-0436">Ligase</keyword>
<dbReference type="Pfam" id="PF00668">
    <property type="entry name" value="Condensation"/>
    <property type="match status" value="2"/>
</dbReference>
<dbReference type="InterPro" id="IPR010071">
    <property type="entry name" value="AA_adenyl_dom"/>
</dbReference>
<dbReference type="GO" id="GO:0043041">
    <property type="term" value="P:amino acid activation for nonribosomal peptide biosynthetic process"/>
    <property type="evidence" value="ECO:0007669"/>
    <property type="project" value="TreeGrafter"/>
</dbReference>
<proteinExistence type="predicted"/>
<dbReference type="GO" id="GO:0016874">
    <property type="term" value="F:ligase activity"/>
    <property type="evidence" value="ECO:0007669"/>
    <property type="project" value="UniProtKB-KW"/>
</dbReference>
<accession>A0AAD5UC39</accession>
<dbReference type="SUPFAM" id="SSF56801">
    <property type="entry name" value="Acetyl-CoA synthetase-like"/>
    <property type="match status" value="3"/>
</dbReference>
<dbReference type="InterPro" id="IPR045851">
    <property type="entry name" value="AMP-bd_C_sf"/>
</dbReference>
<sequence length="1955" mass="216923">MGVSLGYLNRPDLTAERFIHNHFLNDGSTMYRTGDICRWTEDGEIQIIGRVDDMVKVKGYRIELDEVASAINKHADVHASVVLVRSQMLVAYVTPVTVDMDKLREFVSDILPHYMIPTVFVPVKEFKINNNGKIDKKVLEKIDLANGFEAPETELEKSLAGIWSQLLNVELAKIGKHTSFFEIGGDSISAVQLLSLSKKIGLSLTISSIFKKSTLGQMAKCNAALETTSVRPFHLSSEVKTEIENKLSDQVENILDMYPATPLQAGLISSSFKDCSSYVNQMKWTINSEIDPTKLQIAMVKVADAFDIFRTRFISTSKGIYQVLQRKVHTDIYEIGDMKEYCQKDLERGFSEAEDTWFRMGLCLKNPLKTHFVFTLHHVLYDGWCFDRIVTAVFDAYDGLEIVPSVPFKRAIEFLESQDEQSTTEFWSKYLNGVEPDAGFNQKAEATELPGQSVLMTSQTEMNEINKAAGMSKFTVATIAKCAWALTLQAFQQKDRIVFGNVISGRELPVEGIESIVGMMINTLPVTVDCSSSKTLQSILETIQEDYVSMLAFSHASLTQVQKLAGIDGGHSLFKTSFVFENLPDKLHDYENFPGFEHYKDEVDVNLNFNDYDVQVVLSPKKAHLSLSLDFNAHVVPKRFVERLGQYFDNCIQVITKNLLQNKTAIHLRDLNLLRQQEVDRLLDIGKGPEYSVPYHCIHYAFENHAATNPNMIAVEYGNSKLTYAELNEMANNLSARLIKQGITPGDYVGLVTTRSIEMVIAIFGILKSGAAYVPIDSTLPLERINYILQTAKCGYALYHPDTPLEVVCTLQVKKSLELNVDIFSSTSKEQPPAIPESASAFVVFTSGSTGNPKGVVIRHLSLTSYIMQPSNILGVKKGSRVGQICTITFDGCAFEIFSALSLGGTLVLRTENLIETLKNCENIFTPPSLLANLDPLDFPQMKHIVIGGEHCPQNIINAWISRVDLMHAYGPTETTIISSAKLLKPGEEITIGKPEFNTVQYIVDKSLKLVPLGVPGELVIGGMGVSSGYINRADLTVERFVPNHFLNDGSKMYRTGDICRWTDAGEIQILGRMDDMVKVKGYRIELDEVAAAINQFPEVISSVVLVKNKMLVGYVYPNSVNTERLKEFVSNILPYYMIPTVIVPVDAFKMNPNGKIDKKVLEKLEITTVIEKPESTFEIELARIWAKTLNVSLDKIGRQTSFFELGGDSILAVQLLTAAKDIGLNLSIAQIFKKPTLAQMAKVNATGNRVAIKPYVASVEVANEVSKKINASHENIIDIYPATGLQSGMISTSFKNQSSYVHQLKFKLSFEIDVQRLEKALKKVCDAFDILRTRFVSTSSGIYQVLQASVDTSVKLFSDIDEYCLLDMEKGFSESDEAWFRMGVCLQKSFMVFTVHHVLYDGWCLERIVKAIFEAYDGLLVQKSTPFKNLIDYIESQDKELTRQFWSKTIQDIEVDEGFPNSLNSSEPSQKHLLLTIDTPVALNSNFTLATVAKCAWALTLMTFQQKDIAVFGNVVSGREIDLENVENIVGMLINTLPVVVRSNPQATLKDILNQIQNSYLESIPHSHASLTEIQKLANQAGKSLFRTSFVFENLPLSSINNDSEIQEYTLGNNSSESNFNDYDIQLVLHPQIGALSVKFEYNTGHIGKQYLGRIAEYYRTVLDDILNKIEKNELEQHISDLKILNSTLQGELLALGTGPTYAVPFDCMHLPFEATARSDPDMIAVEHGDLSITYGELNSKAESIAATLMNRGVRPGDYVGIVTARSIEMVAAIYGVLKTGAAYVPVDSTLPLERINYILETAQCSLSLVHPSTPASVADSLATAAALKIDEHMLNTAPVSALPAVDGSSPAFVVFTSGSTGQPKGVTIKHSSLCNFIMQPRDILDVKKGSRVGQICTITFDACACEVFSALSHGGTLVLRTEDFIGTLQKCENIMTPPSLLSKLSPADFPNLK</sequence>
<dbReference type="PROSITE" id="PS00012">
    <property type="entry name" value="PHOSPHOPANTETHEINE"/>
    <property type="match status" value="1"/>
</dbReference>
<dbReference type="InterPro" id="IPR023213">
    <property type="entry name" value="CAT-like_dom_sf"/>
</dbReference>
<evidence type="ECO:0000313" key="6">
    <source>
        <dbReference type="Proteomes" id="UP001210925"/>
    </source>
</evidence>
<dbReference type="NCBIfam" id="TIGR01733">
    <property type="entry name" value="AA-adenyl-dom"/>
    <property type="match status" value="1"/>
</dbReference>
<keyword evidence="6" id="KW-1185">Reference proteome</keyword>
<dbReference type="Gene3D" id="3.40.50.980">
    <property type="match status" value="4"/>
</dbReference>
<dbReference type="PROSITE" id="PS00455">
    <property type="entry name" value="AMP_BINDING"/>
    <property type="match status" value="2"/>
</dbReference>
<gene>
    <name evidence="5" type="ORF">HK103_003379</name>
</gene>
<comment type="caution">
    <text evidence="5">The sequence shown here is derived from an EMBL/GenBank/DDBJ whole genome shotgun (WGS) entry which is preliminary data.</text>
</comment>
<dbReference type="GO" id="GO:0044550">
    <property type="term" value="P:secondary metabolite biosynthetic process"/>
    <property type="evidence" value="ECO:0007669"/>
    <property type="project" value="TreeGrafter"/>
</dbReference>
<dbReference type="PANTHER" id="PTHR45527:SF1">
    <property type="entry name" value="FATTY ACID SYNTHASE"/>
    <property type="match status" value="1"/>
</dbReference>
<protein>
    <recommendedName>
        <fullName evidence="4">Carrier domain-containing protein</fullName>
    </recommendedName>
</protein>
<dbReference type="Proteomes" id="UP001210925">
    <property type="component" value="Unassembled WGS sequence"/>
</dbReference>